<protein>
    <recommendedName>
        <fullName evidence="4 10">Carbonic anhydrase</fullName>
        <ecNumber evidence="4 10">4.2.1.1</ecNumber>
    </recommendedName>
</protein>
<comment type="cofactor">
    <cofactor evidence="10">
        <name>Zn(2+)</name>
        <dbReference type="ChEBI" id="CHEBI:29105"/>
    </cofactor>
</comment>
<dbReference type="Proteomes" id="UP000507470">
    <property type="component" value="Unassembled WGS sequence"/>
</dbReference>
<keyword evidence="13" id="KW-1185">Reference proteome</keyword>
<dbReference type="InterPro" id="IPR036398">
    <property type="entry name" value="CA_dom_sf"/>
</dbReference>
<dbReference type="OrthoDB" id="429145at2759"/>
<dbReference type="Pfam" id="PF00194">
    <property type="entry name" value="Carb_anhydrase"/>
    <property type="match status" value="1"/>
</dbReference>
<evidence type="ECO:0000256" key="6">
    <source>
        <dbReference type="ARBA" id="ARBA00022723"/>
    </source>
</evidence>
<dbReference type="EMBL" id="CACVKT020002379">
    <property type="protein sequence ID" value="CAC5377554.1"/>
    <property type="molecule type" value="Genomic_DNA"/>
</dbReference>
<evidence type="ECO:0000256" key="4">
    <source>
        <dbReference type="ARBA" id="ARBA00012925"/>
    </source>
</evidence>
<dbReference type="GO" id="GO:0004089">
    <property type="term" value="F:carbonate dehydratase activity"/>
    <property type="evidence" value="ECO:0007669"/>
    <property type="project" value="UniProtKB-UniRule"/>
</dbReference>
<name>A0A6J8B339_MYTCO</name>
<evidence type="ECO:0000256" key="5">
    <source>
        <dbReference type="ARBA" id="ARBA00022525"/>
    </source>
</evidence>
<dbReference type="PROSITE" id="PS00162">
    <property type="entry name" value="ALPHA_CA_1"/>
    <property type="match status" value="1"/>
</dbReference>
<keyword evidence="8 10" id="KW-0456">Lyase</keyword>
<dbReference type="SUPFAM" id="SSF51069">
    <property type="entry name" value="Carbonic anhydrase"/>
    <property type="match status" value="1"/>
</dbReference>
<comment type="function">
    <text evidence="1 10">Reversible hydration of carbon dioxide.</text>
</comment>
<dbReference type="AlphaFoldDB" id="A0A6J8B339"/>
<evidence type="ECO:0000256" key="8">
    <source>
        <dbReference type="ARBA" id="ARBA00023239"/>
    </source>
</evidence>
<gene>
    <name evidence="12" type="ORF">MCOR_13860</name>
</gene>
<sequence length="677" mass="77001">MGELSVMLTLSLLYGNIIDPKTGKDQTGHHWSYFGDSGPSHWSDHYPRCNGQRQSPVDIRTGDVEFASWLTELQFYGYDKNLGQGEPCTIKNNGHTASMAITHSLKLRGAHLNGDYQLAEMHLHWGFNNSRGSEHALNGKKYPAEIHFVHYSTRYGNLSEAMKMPDGLALVPEDTYAFERLANGINNILEYGKKANVSNVRMLDFLPQRKNAFYHYRGSLTTPPCYESVMWFVMADTIPMSERQLDRFRHLQEKVHEHVAATGKAHSVSSRVFKSDPVYIRENCRPLQPLNGRKVYSNIMSLQRPQLRDFELPSVKVSPIRHNYLPQDPNRMSSNNHANSGTDYIFRGLSPNSNNHQRQSSFNGVISNGNSLLIGNIKSSNINGALYQHLRPDQQYSKQSGPVNKINTGHAFSNGNSERMHVFKTPETASVLSDRRNAGKSGPLLDYIFTQMNGLAKPNTQNQRHYHANDHPGIAQPKDRIFAGLSDFLANPVHSGVLSNPVVNNNYIQSSSNGNFNNNNPNNFNQQKLISNKYGNHLQKHMGQIYNNHHNVHPSPASYPIPPSQNYQRPGNYVPAKMYPDYHQSSVKHHGSCEMKDRSPIAPHNTNVCHTFSFDSFWIWPFLINHTIKRCAKIIEDINTKKDIAPETIKMFDCFGRKCDLIEYVMYLVFLLLFPYR</sequence>
<comment type="subcellular location">
    <subcellularLocation>
        <location evidence="2">Secreted</location>
    </subcellularLocation>
</comment>
<reference evidence="12 13" key="1">
    <citation type="submission" date="2020-06" db="EMBL/GenBank/DDBJ databases">
        <authorList>
            <person name="Li R."/>
            <person name="Bekaert M."/>
        </authorList>
    </citation>
    <scope>NUCLEOTIDE SEQUENCE [LARGE SCALE GENOMIC DNA]</scope>
    <source>
        <strain evidence="13">wild</strain>
    </source>
</reference>
<comment type="catalytic activity">
    <reaction evidence="9 10">
        <text>hydrogencarbonate + H(+) = CO2 + H2O</text>
        <dbReference type="Rhea" id="RHEA:10748"/>
        <dbReference type="ChEBI" id="CHEBI:15377"/>
        <dbReference type="ChEBI" id="CHEBI:15378"/>
        <dbReference type="ChEBI" id="CHEBI:16526"/>
        <dbReference type="ChEBI" id="CHEBI:17544"/>
        <dbReference type="EC" id="4.2.1.1"/>
    </reaction>
</comment>
<dbReference type="PANTHER" id="PTHR18952">
    <property type="entry name" value="CARBONIC ANHYDRASE"/>
    <property type="match status" value="1"/>
</dbReference>
<proteinExistence type="inferred from homology"/>
<evidence type="ECO:0000256" key="2">
    <source>
        <dbReference type="ARBA" id="ARBA00004613"/>
    </source>
</evidence>
<dbReference type="InterPro" id="IPR023561">
    <property type="entry name" value="Carbonic_anhydrase_a-class"/>
</dbReference>
<dbReference type="PROSITE" id="PS51144">
    <property type="entry name" value="ALPHA_CA_2"/>
    <property type="match status" value="1"/>
</dbReference>
<accession>A0A6J8B339</accession>
<evidence type="ECO:0000313" key="13">
    <source>
        <dbReference type="Proteomes" id="UP000507470"/>
    </source>
</evidence>
<evidence type="ECO:0000256" key="9">
    <source>
        <dbReference type="ARBA" id="ARBA00048348"/>
    </source>
</evidence>
<dbReference type="EC" id="4.2.1.1" evidence="4 10"/>
<keyword evidence="5" id="KW-0964">Secreted</keyword>
<dbReference type="InterPro" id="IPR018338">
    <property type="entry name" value="Carbonic_anhydrase_a-class_CS"/>
</dbReference>
<dbReference type="GO" id="GO:0005886">
    <property type="term" value="C:plasma membrane"/>
    <property type="evidence" value="ECO:0007669"/>
    <property type="project" value="TreeGrafter"/>
</dbReference>
<dbReference type="GO" id="GO:0005576">
    <property type="term" value="C:extracellular region"/>
    <property type="evidence" value="ECO:0007669"/>
    <property type="project" value="UniProtKB-SubCell"/>
</dbReference>
<organism evidence="12 13">
    <name type="scientific">Mytilus coruscus</name>
    <name type="common">Sea mussel</name>
    <dbReference type="NCBI Taxonomy" id="42192"/>
    <lineage>
        <taxon>Eukaryota</taxon>
        <taxon>Metazoa</taxon>
        <taxon>Spiralia</taxon>
        <taxon>Lophotrochozoa</taxon>
        <taxon>Mollusca</taxon>
        <taxon>Bivalvia</taxon>
        <taxon>Autobranchia</taxon>
        <taxon>Pteriomorphia</taxon>
        <taxon>Mytilida</taxon>
        <taxon>Mytiloidea</taxon>
        <taxon>Mytilidae</taxon>
        <taxon>Mytilinae</taxon>
        <taxon>Mytilus</taxon>
    </lineage>
</organism>
<dbReference type="Gene3D" id="3.10.200.10">
    <property type="entry name" value="Alpha carbonic anhydrase"/>
    <property type="match status" value="1"/>
</dbReference>
<dbReference type="PANTHER" id="PTHR18952:SF265">
    <property type="entry name" value="CARBONIC ANHYDRASE"/>
    <property type="match status" value="1"/>
</dbReference>
<evidence type="ECO:0000256" key="1">
    <source>
        <dbReference type="ARBA" id="ARBA00002904"/>
    </source>
</evidence>
<dbReference type="InterPro" id="IPR001148">
    <property type="entry name" value="CA_dom"/>
</dbReference>
<dbReference type="SMART" id="SM01057">
    <property type="entry name" value="Carb_anhydrase"/>
    <property type="match status" value="1"/>
</dbReference>
<comment type="similarity">
    <text evidence="3 10">Belongs to the alpha-carbonic anhydrase family.</text>
</comment>
<evidence type="ECO:0000256" key="3">
    <source>
        <dbReference type="ARBA" id="ARBA00010718"/>
    </source>
</evidence>
<keyword evidence="7 10" id="KW-0862">Zinc</keyword>
<evidence type="ECO:0000313" key="12">
    <source>
        <dbReference type="EMBL" id="CAC5377554.1"/>
    </source>
</evidence>
<evidence type="ECO:0000256" key="7">
    <source>
        <dbReference type="ARBA" id="ARBA00022833"/>
    </source>
</evidence>
<evidence type="ECO:0000259" key="11">
    <source>
        <dbReference type="PROSITE" id="PS51144"/>
    </source>
</evidence>
<feature type="domain" description="Alpha-carbonic anhydrase" evidence="11">
    <location>
        <begin position="29"/>
        <end position="299"/>
    </location>
</feature>
<evidence type="ECO:0000256" key="10">
    <source>
        <dbReference type="RuleBase" id="RU367011"/>
    </source>
</evidence>
<keyword evidence="6 10" id="KW-0479">Metal-binding</keyword>
<dbReference type="CDD" id="cd00326">
    <property type="entry name" value="alpha_CA"/>
    <property type="match status" value="1"/>
</dbReference>
<dbReference type="GO" id="GO:0008270">
    <property type="term" value="F:zinc ion binding"/>
    <property type="evidence" value="ECO:0007669"/>
    <property type="project" value="UniProtKB-UniRule"/>
</dbReference>